<evidence type="ECO:0000256" key="2">
    <source>
        <dbReference type="SAM" id="Coils"/>
    </source>
</evidence>
<feature type="region of interest" description="Disordered" evidence="3">
    <location>
        <begin position="143"/>
        <end position="164"/>
    </location>
</feature>
<feature type="region of interest" description="Disordered" evidence="3">
    <location>
        <begin position="28"/>
        <end position="50"/>
    </location>
</feature>
<dbReference type="EMBL" id="MVBO01000090">
    <property type="protein sequence ID" value="OZJ03335.1"/>
    <property type="molecule type" value="Genomic_DNA"/>
</dbReference>
<evidence type="ECO:0000256" key="1">
    <source>
        <dbReference type="ARBA" id="ARBA00010954"/>
    </source>
</evidence>
<dbReference type="AlphaFoldDB" id="A0A261XY89"/>
<evidence type="ECO:0000313" key="4">
    <source>
        <dbReference type="EMBL" id="OZJ03335.1"/>
    </source>
</evidence>
<feature type="compositionally biased region" description="Polar residues" evidence="3">
    <location>
        <begin position="489"/>
        <end position="503"/>
    </location>
</feature>
<dbReference type="OrthoDB" id="276323at2759"/>
<feature type="compositionally biased region" description="Polar residues" evidence="3">
    <location>
        <begin position="200"/>
        <end position="212"/>
    </location>
</feature>
<dbReference type="GO" id="GO:0010737">
    <property type="term" value="P:protein kinase A signaling"/>
    <property type="evidence" value="ECO:0007669"/>
    <property type="project" value="TreeGrafter"/>
</dbReference>
<accession>A0A261XY89</accession>
<dbReference type="PANTHER" id="PTHR12832">
    <property type="entry name" value="TESTIS-SPECIFIC PROTEIN PBS13 T-COMPLEX 11"/>
    <property type="match status" value="1"/>
</dbReference>
<gene>
    <name evidence="4" type="ORF">BZG36_04213</name>
</gene>
<feature type="region of interest" description="Disordered" evidence="3">
    <location>
        <begin position="482"/>
        <end position="504"/>
    </location>
</feature>
<organism evidence="4 5">
    <name type="scientific">Bifiguratus adelaidae</name>
    <dbReference type="NCBI Taxonomy" id="1938954"/>
    <lineage>
        <taxon>Eukaryota</taxon>
        <taxon>Fungi</taxon>
        <taxon>Fungi incertae sedis</taxon>
        <taxon>Mucoromycota</taxon>
        <taxon>Mucoromycotina</taxon>
        <taxon>Endogonomycetes</taxon>
        <taxon>Endogonales</taxon>
        <taxon>Endogonales incertae sedis</taxon>
        <taxon>Bifiguratus</taxon>
    </lineage>
</organism>
<name>A0A261XY89_9FUNG</name>
<dbReference type="PANTHER" id="PTHR12832:SF11">
    <property type="entry name" value="LD23868P"/>
    <property type="match status" value="1"/>
</dbReference>
<protein>
    <recommendedName>
        <fullName evidence="6">T-complex protein 11-domain-containing protein</fullName>
    </recommendedName>
</protein>
<keyword evidence="2" id="KW-0175">Coiled coil</keyword>
<sequence length="947" mass="107607">MSYLHPPQSHCWRRYSLPAGGSFTYSIKMSSRTRSTTPTPTPSPPPERASQDDLFQLELLDASFENGMRLNSTSTSAFIEIRIPSYLLIPSKRPFHVAQRFRYEPVDRDYHLLHTALAQSRRETLLRQRRELCAKHVSRAKEIAKRHRKSVEESKESKKQQLEHRLRITESRREKLLNIPRTQHLSNRTSFGSTGEDMNPQLSSRRNSTVSGDKQAIKRRALEPYMQKWLAHGLSMQKASSAAFSDLISIVQNKSLVHLTGQVLYLLNNLLHGGGRKSDLSEKASHTLNGNPLKRISGPRVFLTAYLLVGQPAQILGPSHADHQELIDSAKQMLTDFERWLPTRQRPQSEAELVSFEQSWLSFRHLFAAWKARDASRIVDSMLEHAMEIETLYDTIIEKDMAPPQPIKQQIQRQRAEIRAQIQRLGGADAVRRLDSVLATIERERADRAAARQQADDNMSVLPSTDPAMTLDAALPKDKVPAAHRTEAHMSQNPSTASDTDQSAEAARILESLAAMPTENVILLHEIAVDPNFHLQKWGKSAVEDRVREVMTRAFFDSMREDFSQANYARWLPGLIKDIQERLTSLVPPRSSMQQTIQEVLDQDLITQQLVRNIFDVRHCLDFVWNTMAAICAPVRDEQVQELKAMVATADVVDQFKATLELLDEMNLDLANFQIATLRPFLTSKAQEYERQSFARAIQEQRIPASLPKTRAWLQKAWSDVQEAAAQRTPDPGSSADVVDSRFDHIHNEALVSYVMSTEPLNEANCPETLRLDLHRLIKMANNIVHANSVVTLVMLAKNAAPMQHPMRSDVDHECVKTLKDRLYILLQGNAQFDHLSSELEHALAQPTPNASFTLDEATISTLRSMVEKTISFRDPIYNLFSRRIHTALKHHVTTGKPAKQETLQSYGLGCLESELQTLGEELYRLGRYHRQVYASYLDAMLQELVS</sequence>
<proteinExistence type="inferred from homology"/>
<evidence type="ECO:0008006" key="6">
    <source>
        <dbReference type="Google" id="ProtNLM"/>
    </source>
</evidence>
<keyword evidence="5" id="KW-1185">Reference proteome</keyword>
<comment type="similarity">
    <text evidence="1">Belongs to the TCP11 family.</text>
</comment>
<feature type="compositionally biased region" description="Polar residues" evidence="3">
    <location>
        <begin position="182"/>
        <end position="193"/>
    </location>
</feature>
<evidence type="ECO:0000256" key="3">
    <source>
        <dbReference type="SAM" id="MobiDB-lite"/>
    </source>
</evidence>
<dbReference type="InterPro" id="IPR008862">
    <property type="entry name" value="Tcp11"/>
</dbReference>
<comment type="caution">
    <text evidence="4">The sequence shown here is derived from an EMBL/GenBank/DDBJ whole genome shotgun (WGS) entry which is preliminary data.</text>
</comment>
<evidence type="ECO:0000313" key="5">
    <source>
        <dbReference type="Proteomes" id="UP000242875"/>
    </source>
</evidence>
<feature type="coiled-coil region" evidence="2">
    <location>
        <begin position="408"/>
        <end position="454"/>
    </location>
</feature>
<feature type="compositionally biased region" description="Basic and acidic residues" evidence="3">
    <location>
        <begin position="150"/>
        <end position="164"/>
    </location>
</feature>
<reference evidence="4 5" key="1">
    <citation type="journal article" date="2017" name="Mycologia">
        <title>Bifiguratus adelaidae, gen. et sp. nov., a new member of Mucoromycotina in endophytic and soil-dwelling habitats.</title>
        <authorList>
            <person name="Torres-Cruz T.J."/>
            <person name="Billingsley Tobias T.L."/>
            <person name="Almatruk M."/>
            <person name="Hesse C."/>
            <person name="Kuske C.R."/>
            <person name="Desiro A."/>
            <person name="Benucci G.M."/>
            <person name="Bonito G."/>
            <person name="Stajich J.E."/>
            <person name="Dunlap C."/>
            <person name="Arnold A.E."/>
            <person name="Porras-Alfaro A."/>
        </authorList>
    </citation>
    <scope>NUCLEOTIDE SEQUENCE [LARGE SCALE GENOMIC DNA]</scope>
    <source>
        <strain evidence="4 5">AZ0501</strain>
    </source>
</reference>
<feature type="region of interest" description="Disordered" evidence="3">
    <location>
        <begin position="182"/>
        <end position="214"/>
    </location>
</feature>
<dbReference type="Pfam" id="PF05794">
    <property type="entry name" value="Tcp11"/>
    <property type="match status" value="1"/>
</dbReference>
<dbReference type="Proteomes" id="UP000242875">
    <property type="component" value="Unassembled WGS sequence"/>
</dbReference>